<dbReference type="GeneID" id="69568549"/>
<sequence>MTNSNCYIKKMVADADDFLELDTAAKMFPLAFCEEHRSLVRLSVVMNETVDHNSLQVALNRLIGRFPSFCVRLVHDSYHYYFEKLHTAPDIIKDSQNESFSMTFEELNKCAFKIFYVQNRIILEYFHAVADGIGGSIFLKSLIAEYLLIRYDVSNRCISDKVTIEELSEKNSSSDAYQDIVSSSGRLVQSSNSYLIEGSKDDKLHISEFSFKTDKVLALASLHGVTLTALLTSVLAAALFDLQQHSKKRQTICLSIPVDLRRRFNRNTLRNFSVPISIYAKSSGKTSDFGELCQSFQDQLRTNSTKEKLSSLVTSYVKLGKLGGNSFFPLSLKKWLVQLFFSIAKGRNCMTFSNLGVWQIPNAMKPYVKQFSMSLSTKPHTPYSCGVVSAGNVLTVTFTRSIKEPLLEKRFLNMLKKVSPNSNDDWGAVYE</sequence>
<dbReference type="PANTHER" id="PTHR28037">
    <property type="entry name" value="ALCOHOL O-ACETYLTRANSFERASE 1-RELATED"/>
    <property type="match status" value="1"/>
</dbReference>
<dbReference type="RefSeq" id="WP_102866001.1">
    <property type="nucleotide sequence ID" value="NZ_CABGUH010000026.1"/>
</dbReference>
<dbReference type="AlphaFoldDB" id="A0A8B5VZI3"/>
<keyword evidence="1" id="KW-1133">Transmembrane helix</keyword>
<evidence type="ECO:0000313" key="3">
    <source>
        <dbReference type="Proteomes" id="UP000316316"/>
    </source>
</evidence>
<keyword evidence="1" id="KW-0472">Membrane</keyword>
<dbReference type="PANTHER" id="PTHR28037:SF1">
    <property type="entry name" value="ALCOHOL O-ACETYLTRANSFERASE 1-RELATED"/>
    <property type="match status" value="1"/>
</dbReference>
<protein>
    <recommendedName>
        <fullName evidence="4">Alcohol acetyltransferase</fullName>
    </recommendedName>
</protein>
<feature type="transmembrane region" description="Helical" evidence="1">
    <location>
        <begin position="216"/>
        <end position="240"/>
    </location>
</feature>
<name>A0A8B5VZI3_ENTAV</name>
<keyword evidence="1" id="KW-0812">Transmembrane</keyword>
<comment type="caution">
    <text evidence="2">The sequence shown here is derived from an EMBL/GenBank/DDBJ whole genome shotgun (WGS) entry which is preliminary data.</text>
</comment>
<gene>
    <name evidence="2" type="ORF">AUF17_05085</name>
</gene>
<organism evidence="2 3">
    <name type="scientific">Enterococcus avium</name>
    <name type="common">Streptococcus avium</name>
    <dbReference type="NCBI Taxonomy" id="33945"/>
    <lineage>
        <taxon>Bacteria</taxon>
        <taxon>Bacillati</taxon>
        <taxon>Bacillota</taxon>
        <taxon>Bacilli</taxon>
        <taxon>Lactobacillales</taxon>
        <taxon>Enterococcaceae</taxon>
        <taxon>Enterococcus</taxon>
    </lineage>
</organism>
<dbReference type="Proteomes" id="UP000316316">
    <property type="component" value="Unassembled WGS sequence"/>
</dbReference>
<dbReference type="Gene3D" id="3.30.559.30">
    <property type="entry name" value="Nonribosomal peptide synthetase, condensation domain"/>
    <property type="match status" value="1"/>
</dbReference>
<dbReference type="EMBL" id="PDXQ01000001">
    <property type="protein sequence ID" value="TRZ33485.1"/>
    <property type="molecule type" value="Genomic_DNA"/>
</dbReference>
<evidence type="ECO:0008006" key="4">
    <source>
        <dbReference type="Google" id="ProtNLM"/>
    </source>
</evidence>
<proteinExistence type="predicted"/>
<dbReference type="InterPro" id="IPR052058">
    <property type="entry name" value="Alcohol_O-acetyltransferase"/>
</dbReference>
<evidence type="ECO:0000313" key="2">
    <source>
        <dbReference type="EMBL" id="TRZ33485.1"/>
    </source>
</evidence>
<accession>A0A8B5VZI3</accession>
<dbReference type="SUPFAM" id="SSF52777">
    <property type="entry name" value="CoA-dependent acyltransferases"/>
    <property type="match status" value="1"/>
</dbReference>
<evidence type="ECO:0000256" key="1">
    <source>
        <dbReference type="SAM" id="Phobius"/>
    </source>
</evidence>
<reference evidence="2 3" key="1">
    <citation type="submission" date="2017-10" db="EMBL/GenBank/DDBJ databases">
        <title>FDA dAtabase for Regulatory Grade micrObial Sequences (FDA-ARGOS): Supporting development and validation of Infectious Disease Dx tests.</title>
        <authorList>
            <person name="Campos J."/>
            <person name="Goldberg B."/>
            <person name="Tallon L.J."/>
            <person name="Sadzewicz L."/>
            <person name="Sengamalay N."/>
            <person name="Ott S."/>
            <person name="Godinez A."/>
            <person name="Nagaraj S."/>
            <person name="Vyas G."/>
            <person name="Aluvathingal J."/>
            <person name="Nadendla S."/>
            <person name="Geyer C."/>
            <person name="Nandy P."/>
            <person name="Hobson J."/>
            <person name="Sichtig H."/>
        </authorList>
    </citation>
    <scope>NUCLEOTIDE SEQUENCE [LARGE SCALE GENOMIC DNA]</scope>
    <source>
        <strain evidence="2 3">FDAARGOS_185</strain>
    </source>
</reference>